<keyword evidence="1" id="KW-0479">Metal-binding</keyword>
<dbReference type="PROSITE" id="PS00479">
    <property type="entry name" value="ZF_DAG_PE_1"/>
    <property type="match status" value="1"/>
</dbReference>
<reference evidence="5 6" key="1">
    <citation type="submission" date="2024-04" db="EMBL/GenBank/DDBJ databases">
        <authorList>
            <person name="Waldvogel A.-M."/>
            <person name="Schoenle A."/>
        </authorList>
    </citation>
    <scope>NUCLEOTIDE SEQUENCE [LARGE SCALE GENOMIC DNA]</scope>
</reference>
<keyword evidence="6" id="KW-1185">Reference proteome</keyword>
<evidence type="ECO:0000256" key="3">
    <source>
        <dbReference type="SAM" id="MobiDB-lite"/>
    </source>
</evidence>
<dbReference type="Gene3D" id="3.30.60.20">
    <property type="match status" value="1"/>
</dbReference>
<feature type="domain" description="Phorbol-ester/DAG-type" evidence="4">
    <location>
        <begin position="133"/>
        <end position="180"/>
    </location>
</feature>
<sequence>MFNVVHQGRKVVPRASLSDDTLMGVKAVNITSRETVTKTPELTWPVPDKRMRGAARVLRRHLSPQPKSLEAVWQQRGHPAPDLSDPQREAPESHDGELSGGPPRNRKRGVRPDVRTIFSGERDPRVIEESGEGHVFGPLFSGEGCWCDVCCQYILQQGLTCAGCKYVCHAACRDRVSLDCHPVASPHTPDHVNNNTPLHCSVDLRERSSFSYC</sequence>
<dbReference type="PROSITE" id="PS50081">
    <property type="entry name" value="ZF_DAG_PE_2"/>
    <property type="match status" value="1"/>
</dbReference>
<feature type="region of interest" description="Disordered" evidence="3">
    <location>
        <begin position="66"/>
        <end position="113"/>
    </location>
</feature>
<proteinExistence type="predicted"/>
<dbReference type="SMART" id="SM00109">
    <property type="entry name" value="C1"/>
    <property type="match status" value="1"/>
</dbReference>
<dbReference type="Proteomes" id="UP001497482">
    <property type="component" value="Chromosome 1"/>
</dbReference>
<protein>
    <recommendedName>
        <fullName evidence="4">Phorbol-ester/DAG-type domain-containing protein</fullName>
    </recommendedName>
</protein>
<evidence type="ECO:0000313" key="5">
    <source>
        <dbReference type="EMBL" id="CAL1568403.1"/>
    </source>
</evidence>
<organism evidence="5 6">
    <name type="scientific">Knipowitschia caucasica</name>
    <name type="common">Caucasian dwarf goby</name>
    <name type="synonym">Pomatoschistus caucasicus</name>
    <dbReference type="NCBI Taxonomy" id="637954"/>
    <lineage>
        <taxon>Eukaryota</taxon>
        <taxon>Metazoa</taxon>
        <taxon>Chordata</taxon>
        <taxon>Craniata</taxon>
        <taxon>Vertebrata</taxon>
        <taxon>Euteleostomi</taxon>
        <taxon>Actinopterygii</taxon>
        <taxon>Neopterygii</taxon>
        <taxon>Teleostei</taxon>
        <taxon>Neoteleostei</taxon>
        <taxon>Acanthomorphata</taxon>
        <taxon>Gobiaria</taxon>
        <taxon>Gobiiformes</taxon>
        <taxon>Gobioidei</taxon>
        <taxon>Gobiidae</taxon>
        <taxon>Gobiinae</taxon>
        <taxon>Knipowitschia</taxon>
    </lineage>
</organism>
<dbReference type="EMBL" id="OZ035823">
    <property type="protein sequence ID" value="CAL1568403.1"/>
    <property type="molecule type" value="Genomic_DNA"/>
</dbReference>
<evidence type="ECO:0000256" key="1">
    <source>
        <dbReference type="ARBA" id="ARBA00022723"/>
    </source>
</evidence>
<dbReference type="SUPFAM" id="SSF57889">
    <property type="entry name" value="Cysteine-rich domain"/>
    <property type="match status" value="1"/>
</dbReference>
<accession>A0AAV2IWE0</accession>
<dbReference type="InterPro" id="IPR002219">
    <property type="entry name" value="PKC_DAG/PE"/>
</dbReference>
<feature type="compositionally biased region" description="Basic and acidic residues" evidence="3">
    <location>
        <begin position="85"/>
        <end position="97"/>
    </location>
</feature>
<dbReference type="InterPro" id="IPR046349">
    <property type="entry name" value="C1-like_sf"/>
</dbReference>
<keyword evidence="2" id="KW-0862">Zinc</keyword>
<gene>
    <name evidence="5" type="ORF">KC01_LOCUS1031</name>
</gene>
<name>A0AAV2IWE0_KNICA</name>
<evidence type="ECO:0000259" key="4">
    <source>
        <dbReference type="PROSITE" id="PS50081"/>
    </source>
</evidence>
<evidence type="ECO:0000313" key="6">
    <source>
        <dbReference type="Proteomes" id="UP001497482"/>
    </source>
</evidence>
<dbReference type="AlphaFoldDB" id="A0AAV2IWE0"/>
<dbReference type="GO" id="GO:0046872">
    <property type="term" value="F:metal ion binding"/>
    <property type="evidence" value="ECO:0007669"/>
    <property type="project" value="UniProtKB-KW"/>
</dbReference>
<evidence type="ECO:0000256" key="2">
    <source>
        <dbReference type="ARBA" id="ARBA00022833"/>
    </source>
</evidence>
<dbReference type="CDD" id="cd20886">
    <property type="entry name" value="C1_RASSF5"/>
    <property type="match status" value="1"/>
</dbReference>